<organism evidence="2 3">
    <name type="scientific">Ficus carica</name>
    <name type="common">Common fig</name>
    <dbReference type="NCBI Taxonomy" id="3494"/>
    <lineage>
        <taxon>Eukaryota</taxon>
        <taxon>Viridiplantae</taxon>
        <taxon>Streptophyta</taxon>
        <taxon>Embryophyta</taxon>
        <taxon>Tracheophyta</taxon>
        <taxon>Spermatophyta</taxon>
        <taxon>Magnoliopsida</taxon>
        <taxon>eudicotyledons</taxon>
        <taxon>Gunneridae</taxon>
        <taxon>Pentapetalae</taxon>
        <taxon>rosids</taxon>
        <taxon>fabids</taxon>
        <taxon>Rosales</taxon>
        <taxon>Moraceae</taxon>
        <taxon>Ficeae</taxon>
        <taxon>Ficus</taxon>
    </lineage>
</organism>
<sequence length="119" mass="13853">MRLQANPKKIGKAYRAKAVLLHPNKRPNDPNAHANFQTLTRSYDVLKDEKARKLYDEGLKNCKHCRINKRRPGKALLEAEERELEAKRRLAEEEAIDDKPKEELAAFRAMCREKDLEIS</sequence>
<name>A0AA88D1V4_FICCA</name>
<evidence type="ECO:0000313" key="3">
    <source>
        <dbReference type="Proteomes" id="UP001187192"/>
    </source>
</evidence>
<feature type="domain" description="J" evidence="1">
    <location>
        <begin position="1"/>
        <end position="59"/>
    </location>
</feature>
<evidence type="ECO:0000313" key="2">
    <source>
        <dbReference type="EMBL" id="GMN39356.1"/>
    </source>
</evidence>
<dbReference type="PANTHER" id="PTHR45098:SF1">
    <property type="entry name" value="DNAJ DOMAIN CONTAINING PROTEIN, EXPRESSED"/>
    <property type="match status" value="1"/>
</dbReference>
<comment type="caution">
    <text evidence="2">The sequence shown here is derived from an EMBL/GenBank/DDBJ whole genome shotgun (WGS) entry which is preliminary data.</text>
</comment>
<dbReference type="EMBL" id="BTGU01000009">
    <property type="protein sequence ID" value="GMN39356.1"/>
    <property type="molecule type" value="Genomic_DNA"/>
</dbReference>
<dbReference type="SUPFAM" id="SSF46565">
    <property type="entry name" value="Chaperone J-domain"/>
    <property type="match status" value="1"/>
</dbReference>
<dbReference type="InterPro" id="IPR018253">
    <property type="entry name" value="DnaJ_domain_CS"/>
</dbReference>
<protein>
    <recommendedName>
        <fullName evidence="1">J domain-containing protein</fullName>
    </recommendedName>
</protein>
<gene>
    <name evidence="2" type="ORF">TIFTF001_008585</name>
</gene>
<dbReference type="Proteomes" id="UP001187192">
    <property type="component" value="Unassembled WGS sequence"/>
</dbReference>
<dbReference type="CDD" id="cd06257">
    <property type="entry name" value="DnaJ"/>
    <property type="match status" value="1"/>
</dbReference>
<dbReference type="Pfam" id="PF00226">
    <property type="entry name" value="DnaJ"/>
    <property type="match status" value="1"/>
</dbReference>
<dbReference type="PROSITE" id="PS00636">
    <property type="entry name" value="DNAJ_1"/>
    <property type="match status" value="1"/>
</dbReference>
<reference evidence="2" key="1">
    <citation type="submission" date="2023-07" db="EMBL/GenBank/DDBJ databases">
        <title>draft genome sequence of fig (Ficus carica).</title>
        <authorList>
            <person name="Takahashi T."/>
            <person name="Nishimura K."/>
        </authorList>
    </citation>
    <scope>NUCLEOTIDE SEQUENCE</scope>
</reference>
<dbReference type="InterPro" id="IPR001623">
    <property type="entry name" value="DnaJ_domain"/>
</dbReference>
<dbReference type="PANTHER" id="PTHR45098">
    <property type="entry name" value="DNAJ DOMAIN CONTAINING PROTEIN, EXPRESSED"/>
    <property type="match status" value="1"/>
</dbReference>
<evidence type="ECO:0000259" key="1">
    <source>
        <dbReference type="PROSITE" id="PS50076"/>
    </source>
</evidence>
<keyword evidence="3" id="KW-1185">Reference proteome</keyword>
<accession>A0AA88D1V4</accession>
<dbReference type="Gene3D" id="1.10.287.110">
    <property type="entry name" value="DnaJ domain"/>
    <property type="match status" value="1"/>
</dbReference>
<proteinExistence type="predicted"/>
<dbReference type="PROSITE" id="PS50076">
    <property type="entry name" value="DNAJ_2"/>
    <property type="match status" value="1"/>
</dbReference>
<dbReference type="AlphaFoldDB" id="A0AA88D1V4"/>
<dbReference type="InterPro" id="IPR036869">
    <property type="entry name" value="J_dom_sf"/>
</dbReference>